<protein>
    <recommendedName>
        <fullName evidence="1">Heterokaryon incompatibility domain-containing protein</fullName>
    </recommendedName>
</protein>
<dbReference type="Proteomes" id="UP001498398">
    <property type="component" value="Unassembled WGS sequence"/>
</dbReference>
<organism evidence="2 3">
    <name type="scientific">Marasmiellus scandens</name>
    <dbReference type="NCBI Taxonomy" id="2682957"/>
    <lineage>
        <taxon>Eukaryota</taxon>
        <taxon>Fungi</taxon>
        <taxon>Dikarya</taxon>
        <taxon>Basidiomycota</taxon>
        <taxon>Agaricomycotina</taxon>
        <taxon>Agaricomycetes</taxon>
        <taxon>Agaricomycetidae</taxon>
        <taxon>Agaricales</taxon>
        <taxon>Marasmiineae</taxon>
        <taxon>Omphalotaceae</taxon>
        <taxon>Marasmiellus</taxon>
    </lineage>
</organism>
<sequence>MRLLNTKTFRVESFYADTPKYAILSHTWDKEEVNFQDMQNLWLAKRKTGWRKIKKACAHALKYDFEWIWIDSCCINKESSAELSEALNSMYQYYEEAEVCYAYLSDASSKEDPRDINSVFKRCRWFKRGWTLQELLAPAYVVFFDRDWVEIGTRWSLRDVISAITSIPTHVFEDGDLTRYSIAQRMSWAALRRTTRPEDQAYCLMGIFGVSMPPIYGEGGAKAFMRLQQEIIKISDDRSIFAWTSPKDEREPRGLLARSPYEFRTSGEVGISVSDVIGDKSSYSFGNNGLRIYLPLSPTEDPNLLLASLHCQSEKDYSYLSVYLQKTEGQQYIRYRPNELALSSSLPPSEDMRELVVKEFPAPHKIKRSFTGIARTAHLRLLPSAQDYFVFETCSGASFDEQTKQLTIGGHQIASLKYSARDGQCHFAISMGTLSFKLVTDKSDSYSIYGESQRTDRYLKPLKNGGLVSLAVQMSGDHWPSWILEIDYIPKENGNGFLIPRPLQPPKLGFVVLRWKSYEGVFPSDLFDRSCEGLYFPICQVDPGDSSSTFRVLAFDEEKSITVYVTLGFQGSTPWTDVVVDQSGRAEEIWRSYVGSGSRVEHRIDCRTSASVIAGGLDLTVTIEERTTLQFGSHIVRLDYTTNPRHPKTLSGPHSVSSYSNHALVCDQSQPDSCHTGSPMSCTPSYSLEHLNIQNYPLQSSDLQ</sequence>
<proteinExistence type="predicted"/>
<evidence type="ECO:0000313" key="3">
    <source>
        <dbReference type="Proteomes" id="UP001498398"/>
    </source>
</evidence>
<feature type="domain" description="Heterokaryon incompatibility" evidence="1">
    <location>
        <begin position="21"/>
        <end position="111"/>
    </location>
</feature>
<dbReference type="InterPro" id="IPR010730">
    <property type="entry name" value="HET"/>
</dbReference>
<name>A0ABR1JK40_9AGAR</name>
<gene>
    <name evidence="2" type="ORF">VKT23_008045</name>
</gene>
<dbReference type="PANTHER" id="PTHR10622">
    <property type="entry name" value="HET DOMAIN-CONTAINING PROTEIN"/>
    <property type="match status" value="1"/>
</dbReference>
<accession>A0ABR1JK40</accession>
<evidence type="ECO:0000259" key="1">
    <source>
        <dbReference type="Pfam" id="PF06985"/>
    </source>
</evidence>
<dbReference type="Pfam" id="PF06985">
    <property type="entry name" value="HET"/>
    <property type="match status" value="1"/>
</dbReference>
<reference evidence="2 3" key="1">
    <citation type="submission" date="2024-01" db="EMBL/GenBank/DDBJ databases">
        <title>A draft genome for the cacao thread blight pathogen Marasmiellus scandens.</title>
        <authorList>
            <person name="Baruah I.K."/>
            <person name="Leung J."/>
            <person name="Bukari Y."/>
            <person name="Amoako-Attah I."/>
            <person name="Meinhardt L.W."/>
            <person name="Bailey B.A."/>
            <person name="Cohen S.P."/>
        </authorList>
    </citation>
    <scope>NUCLEOTIDE SEQUENCE [LARGE SCALE GENOMIC DNA]</scope>
    <source>
        <strain evidence="2 3">GH-19</strain>
    </source>
</reference>
<dbReference type="EMBL" id="JBANRG010000011">
    <property type="protein sequence ID" value="KAK7462446.1"/>
    <property type="molecule type" value="Genomic_DNA"/>
</dbReference>
<evidence type="ECO:0000313" key="2">
    <source>
        <dbReference type="EMBL" id="KAK7462446.1"/>
    </source>
</evidence>
<dbReference type="PANTHER" id="PTHR10622:SF10">
    <property type="entry name" value="HET DOMAIN-CONTAINING PROTEIN"/>
    <property type="match status" value="1"/>
</dbReference>
<keyword evidence="3" id="KW-1185">Reference proteome</keyword>
<comment type="caution">
    <text evidence="2">The sequence shown here is derived from an EMBL/GenBank/DDBJ whole genome shotgun (WGS) entry which is preliminary data.</text>
</comment>